<name>A0ACB8DAT6_DERSI</name>
<reference evidence="1" key="1">
    <citation type="submission" date="2020-05" db="EMBL/GenBank/DDBJ databases">
        <title>Large-scale comparative analyses of tick genomes elucidate their genetic diversity and vector capacities.</title>
        <authorList>
            <person name="Jia N."/>
            <person name="Wang J."/>
            <person name="Shi W."/>
            <person name="Du L."/>
            <person name="Sun Y."/>
            <person name="Zhan W."/>
            <person name="Jiang J."/>
            <person name="Wang Q."/>
            <person name="Zhang B."/>
            <person name="Ji P."/>
            <person name="Sakyi L.B."/>
            <person name="Cui X."/>
            <person name="Yuan T."/>
            <person name="Jiang B."/>
            <person name="Yang W."/>
            <person name="Lam T.T.-Y."/>
            <person name="Chang Q."/>
            <person name="Ding S."/>
            <person name="Wang X."/>
            <person name="Zhu J."/>
            <person name="Ruan X."/>
            <person name="Zhao L."/>
            <person name="Wei J."/>
            <person name="Que T."/>
            <person name="Du C."/>
            <person name="Cheng J."/>
            <person name="Dai P."/>
            <person name="Han X."/>
            <person name="Huang E."/>
            <person name="Gao Y."/>
            <person name="Liu J."/>
            <person name="Shao H."/>
            <person name="Ye R."/>
            <person name="Li L."/>
            <person name="Wei W."/>
            <person name="Wang X."/>
            <person name="Wang C."/>
            <person name="Yang T."/>
            <person name="Huo Q."/>
            <person name="Li W."/>
            <person name="Guo W."/>
            <person name="Chen H."/>
            <person name="Zhou L."/>
            <person name="Ni X."/>
            <person name="Tian J."/>
            <person name="Zhou Y."/>
            <person name="Sheng Y."/>
            <person name="Liu T."/>
            <person name="Pan Y."/>
            <person name="Xia L."/>
            <person name="Li J."/>
            <person name="Zhao F."/>
            <person name="Cao W."/>
        </authorList>
    </citation>
    <scope>NUCLEOTIDE SEQUENCE</scope>
    <source>
        <strain evidence="1">Dsil-2018</strain>
    </source>
</reference>
<dbReference type="EMBL" id="CM023471">
    <property type="protein sequence ID" value="KAH7965011.1"/>
    <property type="molecule type" value="Genomic_DNA"/>
</dbReference>
<protein>
    <submittedName>
        <fullName evidence="1">Uncharacterized protein</fullName>
    </submittedName>
</protein>
<sequence length="125" mass="14441">MRLLSAHAHGLNEPARSRYENKVRLRDCVDPLELEDGLRREVGLLPRVDLAEIKDDYLVHATSFVTREELKAYKSMEGHNYLTSRWLQQLCVKVRADSMVVVGKVRHSQSFNEKPLTPWLLVKDG</sequence>
<proteinExistence type="predicted"/>
<dbReference type="Proteomes" id="UP000821865">
    <property type="component" value="Chromosome 2"/>
</dbReference>
<organism evidence="1 2">
    <name type="scientific">Dermacentor silvarum</name>
    <name type="common">Tick</name>
    <dbReference type="NCBI Taxonomy" id="543639"/>
    <lineage>
        <taxon>Eukaryota</taxon>
        <taxon>Metazoa</taxon>
        <taxon>Ecdysozoa</taxon>
        <taxon>Arthropoda</taxon>
        <taxon>Chelicerata</taxon>
        <taxon>Arachnida</taxon>
        <taxon>Acari</taxon>
        <taxon>Parasitiformes</taxon>
        <taxon>Ixodida</taxon>
        <taxon>Ixodoidea</taxon>
        <taxon>Ixodidae</taxon>
        <taxon>Rhipicephalinae</taxon>
        <taxon>Dermacentor</taxon>
    </lineage>
</organism>
<evidence type="ECO:0000313" key="1">
    <source>
        <dbReference type="EMBL" id="KAH7965011.1"/>
    </source>
</evidence>
<comment type="caution">
    <text evidence="1">The sequence shown here is derived from an EMBL/GenBank/DDBJ whole genome shotgun (WGS) entry which is preliminary data.</text>
</comment>
<gene>
    <name evidence="1" type="ORF">HPB49_002776</name>
</gene>
<evidence type="ECO:0000313" key="2">
    <source>
        <dbReference type="Proteomes" id="UP000821865"/>
    </source>
</evidence>
<accession>A0ACB8DAT6</accession>
<keyword evidence="2" id="KW-1185">Reference proteome</keyword>